<comment type="catalytic activity">
    <reaction evidence="9 10">
        <text>uridine(1498) in 16S rRNA + S-adenosyl-L-methionine = N(3)-methyluridine(1498) in 16S rRNA + S-adenosyl-L-homocysteine + H(+)</text>
        <dbReference type="Rhea" id="RHEA:42920"/>
        <dbReference type="Rhea" id="RHEA-COMP:10283"/>
        <dbReference type="Rhea" id="RHEA-COMP:10284"/>
        <dbReference type="ChEBI" id="CHEBI:15378"/>
        <dbReference type="ChEBI" id="CHEBI:57856"/>
        <dbReference type="ChEBI" id="CHEBI:59789"/>
        <dbReference type="ChEBI" id="CHEBI:65315"/>
        <dbReference type="ChEBI" id="CHEBI:74502"/>
        <dbReference type="EC" id="2.1.1.193"/>
    </reaction>
</comment>
<evidence type="ECO:0000313" key="14">
    <source>
        <dbReference type="EMBL" id="RQD87791.1"/>
    </source>
</evidence>
<dbReference type="Proteomes" id="UP000093205">
    <property type="component" value="Chromosome"/>
</dbReference>
<sequence length="218" mass="25505">MQFLYHEQAGQKLIQLQDKDFNHLKVRRVKENTKLNLRNLQDHFLYEYTITHLKRNSCILKLSNKFIQNQEQSKLSLALAVIDTKVLEKTLPFLNELGVKTLHLVFTHFSQRNFKIDLKRLEKIIIASCEQCGRNVKMNLNIYKSTQEFAQKFPNAIMIDFEGEQKSDFKEEELYFIGPEGGFNKDEKIFFHQKIALKTSNILKSQNAVIAIAAKILI</sequence>
<dbReference type="InterPro" id="IPR046886">
    <property type="entry name" value="RsmE_MTase_dom"/>
</dbReference>
<evidence type="ECO:0000313" key="16">
    <source>
        <dbReference type="Proteomes" id="UP000286095"/>
    </source>
</evidence>
<evidence type="ECO:0000256" key="6">
    <source>
        <dbReference type="ARBA" id="ARBA00022679"/>
    </source>
</evidence>
<dbReference type="SUPFAM" id="SSF75217">
    <property type="entry name" value="alpha/beta knot"/>
    <property type="match status" value="1"/>
</dbReference>
<evidence type="ECO:0000256" key="2">
    <source>
        <dbReference type="ARBA" id="ARBA00005528"/>
    </source>
</evidence>
<evidence type="ECO:0000256" key="8">
    <source>
        <dbReference type="ARBA" id="ARBA00025699"/>
    </source>
</evidence>
<organism evidence="14 16">
    <name type="scientific">Campylobacter hepaticus</name>
    <dbReference type="NCBI Taxonomy" id="1813019"/>
    <lineage>
        <taxon>Bacteria</taxon>
        <taxon>Pseudomonadati</taxon>
        <taxon>Campylobacterota</taxon>
        <taxon>Epsilonproteobacteria</taxon>
        <taxon>Campylobacterales</taxon>
        <taxon>Campylobacteraceae</taxon>
        <taxon>Campylobacter</taxon>
    </lineage>
</organism>
<dbReference type="InterPro" id="IPR046887">
    <property type="entry name" value="RsmE_PUA-like"/>
</dbReference>
<dbReference type="RefSeq" id="WP_066778578.1">
    <property type="nucleotide sequence ID" value="NZ_CBCSFE010000006.1"/>
</dbReference>
<dbReference type="InterPro" id="IPR029026">
    <property type="entry name" value="tRNA_m1G_MTases_N"/>
</dbReference>
<name>A0A424Z0S5_9BACT</name>
<dbReference type="GeneID" id="44004937"/>
<dbReference type="PANTHER" id="PTHR30027:SF3">
    <property type="entry name" value="16S RRNA (URACIL(1498)-N(3))-METHYLTRANSFERASE"/>
    <property type="match status" value="1"/>
</dbReference>
<keyword evidence="6 10" id="KW-0808">Transferase</keyword>
<feature type="domain" description="Ribosomal RNA small subunit methyltransferase E methyltransferase" evidence="11">
    <location>
        <begin position="71"/>
        <end position="215"/>
    </location>
</feature>
<protein>
    <recommendedName>
        <fullName evidence="10">Ribosomal RNA small subunit methyltransferase E</fullName>
        <ecNumber evidence="10">2.1.1.193</ecNumber>
    </recommendedName>
</protein>
<keyword evidence="5 10" id="KW-0489">Methyltransferase</keyword>
<feature type="domain" description="Ribosomal RNA small subunit methyltransferase E PUA-like" evidence="12">
    <location>
        <begin position="16"/>
        <end position="62"/>
    </location>
</feature>
<keyword evidence="3 10" id="KW-0963">Cytoplasm</keyword>
<dbReference type="InterPro" id="IPR006700">
    <property type="entry name" value="RsmE"/>
</dbReference>
<dbReference type="NCBIfam" id="NF008695">
    <property type="entry name" value="PRK11713.3-3"/>
    <property type="match status" value="1"/>
</dbReference>
<dbReference type="EMBL" id="CP031611">
    <property type="protein sequence ID" value="AXP09112.1"/>
    <property type="molecule type" value="Genomic_DNA"/>
</dbReference>
<keyword evidence="7 10" id="KW-0949">S-adenosyl-L-methionine</keyword>
<dbReference type="Gene3D" id="3.40.1280.10">
    <property type="match status" value="1"/>
</dbReference>
<reference evidence="15 16" key="1">
    <citation type="submission" date="2018-08" db="EMBL/GenBank/DDBJ databases">
        <title>Survival mechanisms of Campylobacter hepaticus identified by genomic analysis and comparative transcriptomic analysis of in vivo and in vitro derived bacteria.</title>
        <authorList>
            <person name="Van T.T.H."/>
            <person name="Moore R.J."/>
        </authorList>
    </citation>
    <scope>NUCLEOTIDE SEQUENCE [LARGE SCALE GENOMIC DNA]</scope>
    <source>
        <strain evidence="14 16">54L</strain>
        <strain evidence="13 15">HV10</strain>
    </source>
</reference>
<dbReference type="GO" id="GO:0070042">
    <property type="term" value="F:rRNA (uridine-N3-)-methyltransferase activity"/>
    <property type="evidence" value="ECO:0007669"/>
    <property type="project" value="TreeGrafter"/>
</dbReference>
<evidence type="ECO:0000313" key="13">
    <source>
        <dbReference type="EMBL" id="AXP09112.1"/>
    </source>
</evidence>
<dbReference type="AlphaFoldDB" id="A0A424Z0S5"/>
<dbReference type="KEGG" id="chw:A2J15_005305"/>
<dbReference type="InterPro" id="IPR029028">
    <property type="entry name" value="Alpha/beta_knot_MTases"/>
</dbReference>
<comment type="function">
    <text evidence="8 10">Specifically methylates the N3 position of the uracil ring of uridine 1498 (m3U1498) in 16S rRNA. Acts on the fully assembled 30S ribosomal subunit.</text>
</comment>
<dbReference type="PIRSF" id="PIRSF015601">
    <property type="entry name" value="MTase_slr0722"/>
    <property type="match status" value="1"/>
</dbReference>
<keyword evidence="15" id="KW-1185">Reference proteome</keyword>
<keyword evidence="4 10" id="KW-0698">rRNA processing</keyword>
<evidence type="ECO:0000259" key="11">
    <source>
        <dbReference type="Pfam" id="PF04452"/>
    </source>
</evidence>
<evidence type="ECO:0000256" key="5">
    <source>
        <dbReference type="ARBA" id="ARBA00022603"/>
    </source>
</evidence>
<dbReference type="EC" id="2.1.1.193" evidence="10"/>
<evidence type="ECO:0000256" key="9">
    <source>
        <dbReference type="ARBA" id="ARBA00047944"/>
    </source>
</evidence>
<evidence type="ECO:0000256" key="4">
    <source>
        <dbReference type="ARBA" id="ARBA00022552"/>
    </source>
</evidence>
<dbReference type="GO" id="GO:0070475">
    <property type="term" value="P:rRNA base methylation"/>
    <property type="evidence" value="ECO:0007669"/>
    <property type="project" value="TreeGrafter"/>
</dbReference>
<evidence type="ECO:0000259" key="12">
    <source>
        <dbReference type="Pfam" id="PF20260"/>
    </source>
</evidence>
<dbReference type="EMBL" id="QURW01000007">
    <property type="protein sequence ID" value="RQD87791.1"/>
    <property type="molecule type" value="Genomic_DNA"/>
</dbReference>
<evidence type="ECO:0000256" key="1">
    <source>
        <dbReference type="ARBA" id="ARBA00004496"/>
    </source>
</evidence>
<comment type="similarity">
    <text evidence="2 10">Belongs to the RNA methyltransferase RsmE family.</text>
</comment>
<gene>
    <name evidence="13" type="ORF">A2J15_005305</name>
    <name evidence="14" type="ORF">DZD40_03550</name>
</gene>
<comment type="subcellular location">
    <subcellularLocation>
        <location evidence="1 10">Cytoplasm</location>
    </subcellularLocation>
</comment>
<dbReference type="STRING" id="1813019.A2J15_03485"/>
<dbReference type="Proteomes" id="UP000286095">
    <property type="component" value="Unassembled WGS sequence"/>
</dbReference>
<dbReference type="PANTHER" id="PTHR30027">
    <property type="entry name" value="RIBOSOMAL RNA SMALL SUBUNIT METHYLTRANSFERASE E"/>
    <property type="match status" value="1"/>
</dbReference>
<dbReference type="CDD" id="cd18084">
    <property type="entry name" value="RsmE-like"/>
    <property type="match status" value="1"/>
</dbReference>
<proteinExistence type="inferred from homology"/>
<accession>A0A424Z0S5</accession>
<evidence type="ECO:0000256" key="10">
    <source>
        <dbReference type="PIRNR" id="PIRNR015601"/>
    </source>
</evidence>
<dbReference type="NCBIfam" id="TIGR00046">
    <property type="entry name" value="RsmE family RNA methyltransferase"/>
    <property type="match status" value="1"/>
</dbReference>
<evidence type="ECO:0000313" key="15">
    <source>
        <dbReference type="Proteomes" id="UP000093205"/>
    </source>
</evidence>
<dbReference type="GO" id="GO:0005737">
    <property type="term" value="C:cytoplasm"/>
    <property type="evidence" value="ECO:0007669"/>
    <property type="project" value="UniProtKB-SubCell"/>
</dbReference>
<dbReference type="OrthoDB" id="9815641at2"/>
<dbReference type="Pfam" id="PF04452">
    <property type="entry name" value="Methyltrans_RNA"/>
    <property type="match status" value="1"/>
</dbReference>
<dbReference type="Pfam" id="PF20260">
    <property type="entry name" value="PUA_4"/>
    <property type="match status" value="1"/>
</dbReference>
<evidence type="ECO:0000256" key="7">
    <source>
        <dbReference type="ARBA" id="ARBA00022691"/>
    </source>
</evidence>
<evidence type="ECO:0000256" key="3">
    <source>
        <dbReference type="ARBA" id="ARBA00022490"/>
    </source>
</evidence>